<dbReference type="RefSeq" id="WP_390258910.1">
    <property type="nucleotide sequence ID" value="NZ_JBHUGH010000001.1"/>
</dbReference>
<feature type="domain" description="ABC transmembrane type-1" evidence="9">
    <location>
        <begin position="62"/>
        <end position="272"/>
    </location>
</feature>
<dbReference type="SUPFAM" id="SSF161098">
    <property type="entry name" value="MetI-like"/>
    <property type="match status" value="2"/>
</dbReference>
<keyword evidence="5 8" id="KW-0812">Transmembrane</keyword>
<dbReference type="InterPro" id="IPR035906">
    <property type="entry name" value="MetI-like_sf"/>
</dbReference>
<feature type="transmembrane region" description="Helical" evidence="8">
    <location>
        <begin position="533"/>
        <end position="550"/>
    </location>
</feature>
<dbReference type="EMBL" id="JBHUGH010000001">
    <property type="protein sequence ID" value="MFD1910902.1"/>
    <property type="molecule type" value="Genomic_DNA"/>
</dbReference>
<keyword evidence="6 8" id="KW-1133">Transmembrane helix</keyword>
<feature type="transmembrane region" description="Helical" evidence="8">
    <location>
        <begin position="251"/>
        <end position="275"/>
    </location>
</feature>
<dbReference type="CDD" id="cd06261">
    <property type="entry name" value="TM_PBP2"/>
    <property type="match status" value="2"/>
</dbReference>
<comment type="caution">
    <text evidence="10">The sequence shown here is derived from an EMBL/GenBank/DDBJ whole genome shotgun (WGS) entry which is preliminary data.</text>
</comment>
<evidence type="ECO:0000313" key="11">
    <source>
        <dbReference type="Proteomes" id="UP001597353"/>
    </source>
</evidence>
<evidence type="ECO:0000256" key="8">
    <source>
        <dbReference type="RuleBase" id="RU363032"/>
    </source>
</evidence>
<feature type="transmembrane region" description="Helical" evidence="8">
    <location>
        <begin position="479"/>
        <end position="500"/>
    </location>
</feature>
<evidence type="ECO:0000313" key="10">
    <source>
        <dbReference type="EMBL" id="MFD1910902.1"/>
    </source>
</evidence>
<dbReference type="InterPro" id="IPR000515">
    <property type="entry name" value="MetI-like"/>
</dbReference>
<feature type="transmembrane region" description="Helical" evidence="8">
    <location>
        <begin position="61"/>
        <end position="85"/>
    </location>
</feature>
<gene>
    <name evidence="10" type="ORF">ACFSGJ_01575</name>
</gene>
<feature type="transmembrane region" description="Helical" evidence="8">
    <location>
        <begin position="424"/>
        <end position="444"/>
    </location>
</feature>
<evidence type="ECO:0000256" key="3">
    <source>
        <dbReference type="ARBA" id="ARBA00022475"/>
    </source>
</evidence>
<feature type="transmembrane region" description="Helical" evidence="8">
    <location>
        <begin position="191"/>
        <end position="214"/>
    </location>
</feature>
<feature type="transmembrane region" description="Helical" evidence="8">
    <location>
        <begin position="363"/>
        <end position="385"/>
    </location>
</feature>
<feature type="transmembrane region" description="Helical" evidence="8">
    <location>
        <begin position="12"/>
        <end position="35"/>
    </location>
</feature>
<dbReference type="Proteomes" id="UP001597353">
    <property type="component" value="Unassembled WGS sequence"/>
</dbReference>
<comment type="similarity">
    <text evidence="8">Belongs to the binding-protein-dependent transport system permease family.</text>
</comment>
<evidence type="ECO:0000256" key="2">
    <source>
        <dbReference type="ARBA" id="ARBA00022448"/>
    </source>
</evidence>
<protein>
    <submittedName>
        <fullName evidence="10">ABC transporter permease</fullName>
    </submittedName>
</protein>
<dbReference type="PROSITE" id="PS50928">
    <property type="entry name" value="ABC_TM1"/>
    <property type="match status" value="2"/>
</dbReference>
<feature type="transmembrane region" description="Helical" evidence="8">
    <location>
        <begin position="397"/>
        <end position="418"/>
    </location>
</feature>
<evidence type="ECO:0000256" key="4">
    <source>
        <dbReference type="ARBA" id="ARBA00022519"/>
    </source>
</evidence>
<feature type="transmembrane region" description="Helical" evidence="8">
    <location>
        <begin position="97"/>
        <end position="120"/>
    </location>
</feature>
<dbReference type="Gene3D" id="1.10.3720.10">
    <property type="entry name" value="MetI-like"/>
    <property type="match status" value="2"/>
</dbReference>
<feature type="transmembrane region" description="Helical" evidence="8">
    <location>
        <begin position="302"/>
        <end position="325"/>
    </location>
</feature>
<keyword evidence="2 8" id="KW-0813">Transport</keyword>
<feature type="transmembrane region" description="Helical" evidence="8">
    <location>
        <begin position="147"/>
        <end position="170"/>
    </location>
</feature>
<accession>A0ABW4S1W3</accession>
<proteinExistence type="inferred from homology"/>
<evidence type="ECO:0000256" key="6">
    <source>
        <dbReference type="ARBA" id="ARBA00022989"/>
    </source>
</evidence>
<sequence>MTPGPAGFVTILRIIAATAVICVLAMLATLVIASFSDRSDFGAWTLANFTDMAAMANIWPAIWRTFMIGLFTTVFLFGFALPFTWILSRTDFGRKGLLVTLLTVSLAIPSFVTAMAYVWLFNPNSGIGNRLIEAVLGISSLFNVYSVGWICFIQALMLTPAAVFMMLPAFRNFDATLEEAAAVSGIGPYRTFFRVVLPTLAPAVGATAIFFFILAVEIFDVVGVIGMPGNIDVITTLVYQSTYTVFGPPDYGFAAALGMPLLGLCAAGVMLYIWLLRRADRFSMLTGKNRAPILRDLGRWRVAAWALICGWVALAVVIPLLTVIWTSLTPYLQPPSVQALTQLNLSSYRGVGTLLTAPLLNTLLLVLGTIAFSVVWSVSVTWLATRVAAPSDRAVDAIVFLSLAVPGMLAAVAMQFLALTVYHWVPLLGTIWLIVITMAVRSLAFTTRTLNASSVQIHRSLEEAAYVSGVGRVRTFVRVFLPVIRPAILFAVLVTTLISARELTIPLMLYSPRTSVISTTIFDLQSTGRYGEAAVFSLLMIAILLVLAMLSRWRARGDD</sequence>
<comment type="subcellular location">
    <subcellularLocation>
        <location evidence="1">Cell inner membrane</location>
        <topology evidence="1">Multi-pass membrane protein</topology>
    </subcellularLocation>
    <subcellularLocation>
        <location evidence="8">Cell membrane</location>
        <topology evidence="8">Multi-pass membrane protein</topology>
    </subcellularLocation>
</comment>
<organism evidence="10 11">
    <name type="scientific">Halodurantibacterium flavum</name>
    <dbReference type="NCBI Taxonomy" id="1382802"/>
    <lineage>
        <taxon>Bacteria</taxon>
        <taxon>Pseudomonadati</taxon>
        <taxon>Pseudomonadota</taxon>
        <taxon>Alphaproteobacteria</taxon>
        <taxon>Rhodobacterales</taxon>
        <taxon>Paracoccaceae</taxon>
        <taxon>Halodurantibacterium</taxon>
    </lineage>
</organism>
<evidence type="ECO:0000259" key="9">
    <source>
        <dbReference type="PROSITE" id="PS50928"/>
    </source>
</evidence>
<keyword evidence="3" id="KW-1003">Cell membrane</keyword>
<dbReference type="PANTHER" id="PTHR43357">
    <property type="entry name" value="INNER MEMBRANE ABC TRANSPORTER PERMEASE PROTEIN YDCV"/>
    <property type="match status" value="1"/>
</dbReference>
<keyword evidence="4" id="KW-0997">Cell inner membrane</keyword>
<dbReference type="Pfam" id="PF00528">
    <property type="entry name" value="BPD_transp_1"/>
    <property type="match status" value="2"/>
</dbReference>
<reference evidence="11" key="1">
    <citation type="journal article" date="2019" name="Int. J. Syst. Evol. Microbiol.">
        <title>The Global Catalogue of Microorganisms (GCM) 10K type strain sequencing project: providing services to taxonomists for standard genome sequencing and annotation.</title>
        <authorList>
            <consortium name="The Broad Institute Genomics Platform"/>
            <consortium name="The Broad Institute Genome Sequencing Center for Infectious Disease"/>
            <person name="Wu L."/>
            <person name="Ma J."/>
        </authorList>
    </citation>
    <scope>NUCLEOTIDE SEQUENCE [LARGE SCALE GENOMIC DNA]</scope>
    <source>
        <strain evidence="11">CGMCC 4.7242</strain>
    </source>
</reference>
<evidence type="ECO:0000256" key="1">
    <source>
        <dbReference type="ARBA" id="ARBA00004429"/>
    </source>
</evidence>
<keyword evidence="7 8" id="KW-0472">Membrane</keyword>
<name>A0ABW4S1W3_9RHOB</name>
<keyword evidence="11" id="KW-1185">Reference proteome</keyword>
<evidence type="ECO:0000256" key="7">
    <source>
        <dbReference type="ARBA" id="ARBA00023136"/>
    </source>
</evidence>
<evidence type="ECO:0000256" key="5">
    <source>
        <dbReference type="ARBA" id="ARBA00022692"/>
    </source>
</evidence>
<feature type="domain" description="ABC transmembrane type-1" evidence="9">
    <location>
        <begin position="359"/>
        <end position="551"/>
    </location>
</feature>
<dbReference type="PANTHER" id="PTHR43357:SF4">
    <property type="entry name" value="INNER MEMBRANE ABC TRANSPORTER PERMEASE PROTEIN YDCV"/>
    <property type="match status" value="1"/>
</dbReference>